<feature type="transmembrane region" description="Helical" evidence="5">
    <location>
        <begin position="75"/>
        <end position="95"/>
    </location>
</feature>
<dbReference type="InParanoid" id="K9TP27"/>
<protein>
    <submittedName>
        <fullName evidence="7">Small-conductance mechanosensitive channel</fullName>
    </submittedName>
</protein>
<dbReference type="STRING" id="56110.Oscil6304_4764"/>
<dbReference type="RefSeq" id="WP_015150893.1">
    <property type="nucleotide sequence ID" value="NC_019693.1"/>
</dbReference>
<dbReference type="AlphaFoldDB" id="K9TP27"/>
<keyword evidence="8" id="KW-1185">Reference proteome</keyword>
<dbReference type="GO" id="GO:0016020">
    <property type="term" value="C:membrane"/>
    <property type="evidence" value="ECO:0007669"/>
    <property type="project" value="UniProtKB-SubCell"/>
</dbReference>
<dbReference type="Proteomes" id="UP000010367">
    <property type="component" value="Chromosome"/>
</dbReference>
<dbReference type="HOGENOM" id="CLU_741745_0_0_3"/>
<evidence type="ECO:0000259" key="6">
    <source>
        <dbReference type="Pfam" id="PF00924"/>
    </source>
</evidence>
<name>K9TP27_9CYAN</name>
<evidence type="ECO:0000256" key="3">
    <source>
        <dbReference type="ARBA" id="ARBA00022989"/>
    </source>
</evidence>
<dbReference type="Gene3D" id="1.10.287.1260">
    <property type="match status" value="1"/>
</dbReference>
<dbReference type="EMBL" id="CP003607">
    <property type="protein sequence ID" value="AFY84275.1"/>
    <property type="molecule type" value="Genomic_DNA"/>
</dbReference>
<feature type="transmembrane region" description="Helical" evidence="5">
    <location>
        <begin position="20"/>
        <end position="40"/>
    </location>
</feature>
<keyword evidence="3 5" id="KW-1133">Transmembrane helix</keyword>
<evidence type="ECO:0000313" key="7">
    <source>
        <dbReference type="EMBL" id="AFY84275.1"/>
    </source>
</evidence>
<dbReference type="InterPro" id="IPR010920">
    <property type="entry name" value="LSM_dom_sf"/>
</dbReference>
<dbReference type="eggNOG" id="COG0668">
    <property type="taxonomic scope" value="Bacteria"/>
</dbReference>
<dbReference type="Pfam" id="PF00924">
    <property type="entry name" value="MS_channel_2nd"/>
    <property type="match status" value="1"/>
</dbReference>
<sequence>MQELWNTIQSSLFDSKLAIASVPLGRILLIALILTITLFLRKVFSSIILSRIEYLTRGTETELDDELVAILKQPLSWLIFVAGLWVVKLTLTAYLSPDLEVFFEEILTLITIVIAAYIIYRSAPILGQILRHLTVHTETDLDDLLVPYLPRLFQTAAIVIVVIKASEVLLGASAGALIGLLGGAGVALGLLFKDIIYDWCCTVIIYVDNLYRPGDWVKIGEIEGFVQVIDIGLRTTKLGIFESASIIKMPNSKMITGIVDNWSQHPDKDAFWGLNVTLKVDDVPAEQAERIMFQLEELLNSIKGVHKFFIRFTGIEQNARVFKIIAFVEHNLEAYFYCEKQLNLGILTIQKNERIDYLSTLIICRGDIPAGTPEALQNN</sequence>
<dbReference type="InterPro" id="IPR006685">
    <property type="entry name" value="MscS_channel_2nd"/>
</dbReference>
<accession>K9TP27</accession>
<dbReference type="PANTHER" id="PTHR30566:SF5">
    <property type="entry name" value="MECHANOSENSITIVE ION CHANNEL PROTEIN 1, MITOCHONDRIAL-RELATED"/>
    <property type="match status" value="1"/>
</dbReference>
<comment type="subcellular location">
    <subcellularLocation>
        <location evidence="1">Membrane</location>
    </subcellularLocation>
</comment>
<reference evidence="7 8" key="1">
    <citation type="submission" date="2012-06" db="EMBL/GenBank/DDBJ databases">
        <title>Finished chromosome of genome of Oscillatoria acuminata PCC 6304.</title>
        <authorList>
            <consortium name="US DOE Joint Genome Institute"/>
            <person name="Gugger M."/>
            <person name="Coursin T."/>
            <person name="Rippka R."/>
            <person name="Tandeau De Marsac N."/>
            <person name="Huntemann M."/>
            <person name="Wei C.-L."/>
            <person name="Han J."/>
            <person name="Detter J.C."/>
            <person name="Han C."/>
            <person name="Tapia R."/>
            <person name="Davenport K."/>
            <person name="Daligault H."/>
            <person name="Erkkila T."/>
            <person name="Gu W."/>
            <person name="Munk A.C.C."/>
            <person name="Teshima H."/>
            <person name="Xu Y."/>
            <person name="Chain P."/>
            <person name="Chen A."/>
            <person name="Krypides N."/>
            <person name="Mavromatis K."/>
            <person name="Markowitz V."/>
            <person name="Szeto E."/>
            <person name="Ivanova N."/>
            <person name="Mikhailova N."/>
            <person name="Ovchinnikova G."/>
            <person name="Pagani I."/>
            <person name="Pati A."/>
            <person name="Goodwin L."/>
            <person name="Peters L."/>
            <person name="Pitluck S."/>
            <person name="Woyke T."/>
            <person name="Kerfeld C."/>
        </authorList>
    </citation>
    <scope>NUCLEOTIDE SEQUENCE [LARGE SCALE GENOMIC DNA]</scope>
    <source>
        <strain evidence="7 8">PCC 6304</strain>
    </source>
</reference>
<evidence type="ECO:0000256" key="5">
    <source>
        <dbReference type="SAM" id="Phobius"/>
    </source>
</evidence>
<evidence type="ECO:0000256" key="1">
    <source>
        <dbReference type="ARBA" id="ARBA00004370"/>
    </source>
</evidence>
<feature type="transmembrane region" description="Helical" evidence="5">
    <location>
        <begin position="168"/>
        <end position="192"/>
    </location>
</feature>
<organism evidence="7 8">
    <name type="scientific">Oscillatoria acuminata PCC 6304</name>
    <dbReference type="NCBI Taxonomy" id="56110"/>
    <lineage>
        <taxon>Bacteria</taxon>
        <taxon>Bacillati</taxon>
        <taxon>Cyanobacteriota</taxon>
        <taxon>Cyanophyceae</taxon>
        <taxon>Oscillatoriophycideae</taxon>
        <taxon>Oscillatoriales</taxon>
        <taxon>Oscillatoriaceae</taxon>
        <taxon>Oscillatoria</taxon>
    </lineage>
</organism>
<dbReference type="Gene3D" id="2.30.30.60">
    <property type="match status" value="1"/>
</dbReference>
<dbReference type="OrthoDB" id="450694at2"/>
<dbReference type="InterPro" id="IPR023408">
    <property type="entry name" value="MscS_beta-dom_sf"/>
</dbReference>
<dbReference type="PANTHER" id="PTHR30566">
    <property type="entry name" value="YNAI-RELATED MECHANOSENSITIVE ION CHANNEL"/>
    <property type="match status" value="1"/>
</dbReference>
<dbReference type="SUPFAM" id="SSF50182">
    <property type="entry name" value="Sm-like ribonucleoproteins"/>
    <property type="match status" value="1"/>
</dbReference>
<keyword evidence="4 5" id="KW-0472">Membrane</keyword>
<gene>
    <name evidence="7" type="ORF">Oscil6304_4764</name>
</gene>
<feature type="transmembrane region" description="Helical" evidence="5">
    <location>
        <begin position="101"/>
        <end position="120"/>
    </location>
</feature>
<feature type="domain" description="Mechanosensitive ion channel MscS" evidence="6">
    <location>
        <begin position="202"/>
        <end position="263"/>
    </location>
</feature>
<evidence type="ECO:0000256" key="4">
    <source>
        <dbReference type="ARBA" id="ARBA00023136"/>
    </source>
</evidence>
<evidence type="ECO:0000313" key="8">
    <source>
        <dbReference type="Proteomes" id="UP000010367"/>
    </source>
</evidence>
<proteinExistence type="predicted"/>
<dbReference type="KEGG" id="oac:Oscil6304_4764"/>
<evidence type="ECO:0000256" key="2">
    <source>
        <dbReference type="ARBA" id="ARBA00022692"/>
    </source>
</evidence>
<dbReference type="GO" id="GO:0055085">
    <property type="term" value="P:transmembrane transport"/>
    <property type="evidence" value="ECO:0007669"/>
    <property type="project" value="InterPro"/>
</dbReference>
<keyword evidence="2 5" id="KW-0812">Transmembrane</keyword>
<dbReference type="FunCoup" id="K9TP27">
    <property type="interactions" value="163"/>
</dbReference>